<dbReference type="RefSeq" id="WP_101331171.1">
    <property type="nucleotide sequence ID" value="NZ_PJNH01000002.1"/>
</dbReference>
<dbReference type="GO" id="GO:0003676">
    <property type="term" value="F:nucleic acid binding"/>
    <property type="evidence" value="ECO:0007669"/>
    <property type="project" value="InterPro"/>
</dbReference>
<name>A0A2I0QT96_9BACI</name>
<proteinExistence type="predicted"/>
<dbReference type="AlphaFoldDB" id="A0A2I0QT96"/>
<gene>
    <name evidence="1" type="ORF">CEY16_06385</name>
</gene>
<reference evidence="1 2" key="1">
    <citation type="submission" date="2017-06" db="EMBL/GenBank/DDBJ databases">
        <title>the draft geome sequence of Illustriluteabacillus marina B3227.</title>
        <authorList>
            <person name="He R.-H."/>
            <person name="Du Z.-J."/>
        </authorList>
    </citation>
    <scope>NUCLEOTIDE SEQUENCE [LARGE SCALE GENOMIC DNA]</scope>
    <source>
        <strain evidence="1 2">B3227</strain>
    </source>
</reference>
<accession>A0A2I0QT96</accession>
<dbReference type="OrthoDB" id="8447195at2"/>
<organism evidence="1 2">
    <name type="scientific">Halalkalibacillus sediminis</name>
    <dbReference type="NCBI Taxonomy" id="2018042"/>
    <lineage>
        <taxon>Bacteria</taxon>
        <taxon>Bacillati</taxon>
        <taxon>Bacillota</taxon>
        <taxon>Bacilli</taxon>
        <taxon>Bacillales</taxon>
        <taxon>Bacillaceae</taxon>
        <taxon>Halalkalibacillus</taxon>
    </lineage>
</organism>
<dbReference type="SUPFAM" id="SSF52980">
    <property type="entry name" value="Restriction endonuclease-like"/>
    <property type="match status" value="1"/>
</dbReference>
<sequence>MNDNNFHIDYHNILFMYLRRRFNRKERLKLSRKTVKFITFKYFEKSPFANSDDALEIIHELQTLLEDKMKSVISEKSTYYWLHLYRRIGPIASFRNESSVTVWLYRNILETAFFKYGKSYTNSELVYGTAKKPIDISKVASGNYLEAIRQANIGDFLPKNLYGIFLGEFGINELNEIYSLEALAFEYWYTTVCERRLNKGGTLHVQSDYLWVGNDEETEKLMKIYDERGGTIDDLVSRTGSALSNFKATSETVSFLPKYNTQRISTKIFPSHVLFGLPLEIEDSLTQSPIPNFIWLPFDFLYYYTSHEFLENEFENTYNFTLKSFVYICYLVVSEAIFKCIIQEEDSLKVHYTLEMIKRSYKYISSIDNYTDELLVMSKNENFKKFIPAQNDISRNEIKSVLKELTLNRSNLSQINLKTMSPRPLLIPNQMKGSNYIVDYSALLPILLSITDIIGADETKKGHLFEEYVRNKISENSFNIWVSQKELKQKDGSKKEIDVSFIYKNVLFICECKSNKMSLMYGTIGDKKSLDHRKMKMLKALKQVDVKATWLSKSKVGTNYEVPSEIDYIVPLVISPFTEYIWNYSDHLWLNHETPRILLPSEIIDFNYDANIKHILNQGYVHSFLR</sequence>
<keyword evidence="2" id="KW-1185">Reference proteome</keyword>
<dbReference type="InterPro" id="IPR011856">
    <property type="entry name" value="tRNA_endonuc-like_dom_sf"/>
</dbReference>
<dbReference type="Gene3D" id="3.40.1350.10">
    <property type="match status" value="1"/>
</dbReference>
<evidence type="ECO:0000313" key="1">
    <source>
        <dbReference type="EMBL" id="PKR77563.1"/>
    </source>
</evidence>
<dbReference type="EMBL" id="PJNH01000002">
    <property type="protein sequence ID" value="PKR77563.1"/>
    <property type="molecule type" value="Genomic_DNA"/>
</dbReference>
<protein>
    <recommendedName>
        <fullName evidence="3">NERD domain-containing protein</fullName>
    </recommendedName>
</protein>
<evidence type="ECO:0000313" key="2">
    <source>
        <dbReference type="Proteomes" id="UP000243524"/>
    </source>
</evidence>
<dbReference type="InterPro" id="IPR011335">
    <property type="entry name" value="Restrct_endonuc-II-like"/>
</dbReference>
<evidence type="ECO:0008006" key="3">
    <source>
        <dbReference type="Google" id="ProtNLM"/>
    </source>
</evidence>
<comment type="caution">
    <text evidence="1">The sequence shown here is derived from an EMBL/GenBank/DDBJ whole genome shotgun (WGS) entry which is preliminary data.</text>
</comment>
<dbReference type="Proteomes" id="UP000243524">
    <property type="component" value="Unassembled WGS sequence"/>
</dbReference>